<feature type="region of interest" description="Disordered" evidence="14">
    <location>
        <begin position="600"/>
        <end position="627"/>
    </location>
</feature>
<keyword evidence="11" id="KW-1133">Transmembrane helix</keyword>
<evidence type="ECO:0000256" key="7">
    <source>
        <dbReference type="ARBA" id="ARBA00022692"/>
    </source>
</evidence>
<dbReference type="InterPro" id="IPR005311">
    <property type="entry name" value="PBP_dimer"/>
</dbReference>
<dbReference type="InterPro" id="IPR001460">
    <property type="entry name" value="PCN-bd_Tpept"/>
</dbReference>
<keyword evidence="8 17" id="KW-0378">Hydrolase</keyword>
<evidence type="ECO:0000259" key="16">
    <source>
        <dbReference type="Pfam" id="PF03717"/>
    </source>
</evidence>
<dbReference type="InterPro" id="IPR050515">
    <property type="entry name" value="Beta-lactam/transpept"/>
</dbReference>
<protein>
    <submittedName>
        <fullName evidence="17">Penicillin-binding protein 2</fullName>
        <ecNumber evidence="17">3.4.16.4</ecNumber>
    </submittedName>
</protein>
<keyword evidence="7" id="KW-0812">Transmembrane</keyword>
<evidence type="ECO:0000256" key="13">
    <source>
        <dbReference type="ARBA" id="ARBA00023316"/>
    </source>
</evidence>
<evidence type="ECO:0000256" key="3">
    <source>
        <dbReference type="ARBA" id="ARBA00022475"/>
    </source>
</evidence>
<sequence length="627" mass="69039">MSDSGVPQTGLAELQQRLVLLKIGVLVVVSLLTLRLWQLQVRDGPHYLELSQDNRTRSILLHPARGLIYDRNGKLLANNVPSFNLYVELKDVKNREALIEKLVEYLDVDPSELTEKVLTRSSRTRQKLKGGLTLREAALIESHRLELPGVFVQPEFQRNNPQGPYAAHVIGYVGEVSERQMAKDYFEGLHQGSIVGQYGVERQYDQLLRGQAGTKLIEVDALGHEKRTISVNKPQAGHDLYLTIDFDLQQLAEDLLGTEAGAIVALDPKTGETLALASRPSFDPNTLSRGLSSKDWQDIIRDNRHPLTNRAIQGVYPPGSTFKIVMASAALETNGAEMSDTIQCNGRFWFGNRTYRDWKASGHGTVDLQKAITHSCDVYFYKMGHRLGIDTIATYASLFGLGKKTGIDLPSERSGIVPSPTWKQQARGEPWYPGETISVSIGQGFVSVTPLQMAQVIATISNNGVAHQPRLIRGVRRRNTGQIETWPKSQSTSLGLNPVFVDGIQQSLASVVSEGTAQRANSPLVRIAGKTGTSQVVALRPDKEKETPKEFRDHAWFVSYAPFEDPRIAVAVLAEHSGHGGSAAAPLARELIEAFIKKTGHETPTGDQRPMSQYIPNTPDTPGALRG</sequence>
<accession>A0ABU3K8G7</accession>
<keyword evidence="9" id="KW-0133">Cell shape</keyword>
<evidence type="ECO:0000313" key="17">
    <source>
        <dbReference type="EMBL" id="MDT7042608.1"/>
    </source>
</evidence>
<dbReference type="PANTHER" id="PTHR30627:SF2">
    <property type="entry name" value="PEPTIDOGLYCAN D,D-TRANSPEPTIDASE MRDA"/>
    <property type="match status" value="1"/>
</dbReference>
<dbReference type="RefSeq" id="WP_313833043.1">
    <property type="nucleotide sequence ID" value="NZ_JAQOUE010000001.1"/>
</dbReference>
<keyword evidence="6" id="KW-0645">Protease</keyword>
<keyword evidence="12" id="KW-0472">Membrane</keyword>
<evidence type="ECO:0000259" key="15">
    <source>
        <dbReference type="Pfam" id="PF00905"/>
    </source>
</evidence>
<comment type="caution">
    <text evidence="17">The sequence shown here is derived from an EMBL/GenBank/DDBJ whole genome shotgun (WGS) entry which is preliminary data.</text>
</comment>
<dbReference type="Gene3D" id="3.90.1310.10">
    <property type="entry name" value="Penicillin-binding protein 2a (Domain 2)"/>
    <property type="match status" value="1"/>
</dbReference>
<keyword evidence="3" id="KW-1003">Cell membrane</keyword>
<proteinExistence type="predicted"/>
<feature type="domain" description="Penicillin-binding protein transpeptidase" evidence="15">
    <location>
        <begin position="261"/>
        <end position="593"/>
    </location>
</feature>
<dbReference type="GO" id="GO:0009002">
    <property type="term" value="F:serine-type D-Ala-D-Ala carboxypeptidase activity"/>
    <property type="evidence" value="ECO:0007669"/>
    <property type="project" value="UniProtKB-EC"/>
</dbReference>
<dbReference type="InterPro" id="IPR012338">
    <property type="entry name" value="Beta-lactam/transpept-like"/>
</dbReference>
<comment type="subcellular location">
    <subcellularLocation>
        <location evidence="2">Cell membrane</location>
    </subcellularLocation>
    <subcellularLocation>
        <location evidence="1">Membrane</location>
        <topology evidence="1">Single-pass membrane protein</topology>
    </subcellularLocation>
</comment>
<keyword evidence="13" id="KW-0961">Cell wall biogenesis/degradation</keyword>
<evidence type="ECO:0000256" key="1">
    <source>
        <dbReference type="ARBA" id="ARBA00004167"/>
    </source>
</evidence>
<dbReference type="Pfam" id="PF03717">
    <property type="entry name" value="PBP_dimer"/>
    <property type="match status" value="1"/>
</dbReference>
<gene>
    <name evidence="17" type="primary">mrdA</name>
    <name evidence="17" type="ORF">PPG34_09605</name>
</gene>
<dbReference type="Pfam" id="PF00905">
    <property type="entry name" value="Transpeptidase"/>
    <property type="match status" value="1"/>
</dbReference>
<feature type="domain" description="Penicillin-binding protein dimerisation" evidence="16">
    <location>
        <begin position="62"/>
        <end position="229"/>
    </location>
</feature>
<evidence type="ECO:0000256" key="14">
    <source>
        <dbReference type="SAM" id="MobiDB-lite"/>
    </source>
</evidence>
<dbReference type="InterPro" id="IPR036138">
    <property type="entry name" value="PBP_dimer_sf"/>
</dbReference>
<evidence type="ECO:0000313" key="18">
    <source>
        <dbReference type="Proteomes" id="UP001250932"/>
    </source>
</evidence>
<reference evidence="17 18" key="1">
    <citation type="journal article" date="2023" name="ISME J.">
        <title>Cultivation and genomic characterization of novel and ubiquitous marine nitrite-oxidizing bacteria from the Nitrospirales.</title>
        <authorList>
            <person name="Mueller A.J."/>
            <person name="Daebeler A."/>
            <person name="Herbold C.W."/>
            <person name="Kirkegaard R.H."/>
            <person name="Daims H."/>
        </authorList>
    </citation>
    <scope>NUCLEOTIDE SEQUENCE [LARGE SCALE GENOMIC DNA]</scope>
    <source>
        <strain evidence="17 18">EB</strain>
    </source>
</reference>
<dbReference type="SUPFAM" id="SSF56519">
    <property type="entry name" value="Penicillin binding protein dimerisation domain"/>
    <property type="match status" value="1"/>
</dbReference>
<evidence type="ECO:0000256" key="2">
    <source>
        <dbReference type="ARBA" id="ARBA00004236"/>
    </source>
</evidence>
<dbReference type="SUPFAM" id="SSF56601">
    <property type="entry name" value="beta-lactamase/transpeptidase-like"/>
    <property type="match status" value="1"/>
</dbReference>
<evidence type="ECO:0000256" key="11">
    <source>
        <dbReference type="ARBA" id="ARBA00022989"/>
    </source>
</evidence>
<name>A0ABU3K8G7_9BACT</name>
<dbReference type="PANTHER" id="PTHR30627">
    <property type="entry name" value="PEPTIDOGLYCAN D,D-TRANSPEPTIDASE"/>
    <property type="match status" value="1"/>
</dbReference>
<dbReference type="InterPro" id="IPR017790">
    <property type="entry name" value="Penicillin-binding_protein_2"/>
</dbReference>
<evidence type="ECO:0000256" key="8">
    <source>
        <dbReference type="ARBA" id="ARBA00022801"/>
    </source>
</evidence>
<dbReference type="EMBL" id="JAQOUE010000001">
    <property type="protein sequence ID" value="MDT7042608.1"/>
    <property type="molecule type" value="Genomic_DNA"/>
</dbReference>
<evidence type="ECO:0000256" key="4">
    <source>
        <dbReference type="ARBA" id="ARBA00022519"/>
    </source>
</evidence>
<evidence type="ECO:0000256" key="12">
    <source>
        <dbReference type="ARBA" id="ARBA00023136"/>
    </source>
</evidence>
<keyword evidence="10" id="KW-0573">Peptidoglycan synthesis</keyword>
<dbReference type="Proteomes" id="UP001250932">
    <property type="component" value="Unassembled WGS sequence"/>
</dbReference>
<dbReference type="EC" id="3.4.16.4" evidence="17"/>
<evidence type="ECO:0000256" key="6">
    <source>
        <dbReference type="ARBA" id="ARBA00022670"/>
    </source>
</evidence>
<evidence type="ECO:0000256" key="10">
    <source>
        <dbReference type="ARBA" id="ARBA00022984"/>
    </source>
</evidence>
<organism evidence="17 18">
    <name type="scientific">Candidatus Nitronereus thalassa</name>
    <dbReference type="NCBI Taxonomy" id="3020898"/>
    <lineage>
        <taxon>Bacteria</taxon>
        <taxon>Pseudomonadati</taxon>
        <taxon>Nitrospirota</taxon>
        <taxon>Nitrospiria</taxon>
        <taxon>Nitrospirales</taxon>
        <taxon>Nitrospiraceae</taxon>
        <taxon>Candidatus Nitronereus</taxon>
    </lineage>
</organism>
<evidence type="ECO:0000256" key="9">
    <source>
        <dbReference type="ARBA" id="ARBA00022960"/>
    </source>
</evidence>
<dbReference type="NCBIfam" id="TIGR03423">
    <property type="entry name" value="pbp2_mrdA"/>
    <property type="match status" value="1"/>
</dbReference>
<keyword evidence="4" id="KW-0997">Cell inner membrane</keyword>
<keyword evidence="5 17" id="KW-0121">Carboxypeptidase</keyword>
<feature type="compositionally biased region" description="Polar residues" evidence="14">
    <location>
        <begin position="610"/>
        <end position="620"/>
    </location>
</feature>
<keyword evidence="18" id="KW-1185">Reference proteome</keyword>
<dbReference type="Gene3D" id="3.40.710.10">
    <property type="entry name" value="DD-peptidase/beta-lactamase superfamily"/>
    <property type="match status" value="1"/>
</dbReference>
<evidence type="ECO:0000256" key="5">
    <source>
        <dbReference type="ARBA" id="ARBA00022645"/>
    </source>
</evidence>